<dbReference type="AlphaFoldDB" id="A0A5C8K950"/>
<name>A0A5C8K950_9BACT</name>
<dbReference type="PROSITE" id="PS51462">
    <property type="entry name" value="NUDIX"/>
    <property type="match status" value="1"/>
</dbReference>
<dbReference type="EMBL" id="VRTY01000044">
    <property type="protein sequence ID" value="TXK45294.1"/>
    <property type="molecule type" value="Genomic_DNA"/>
</dbReference>
<evidence type="ECO:0000256" key="2">
    <source>
        <dbReference type="ARBA" id="ARBA00022801"/>
    </source>
</evidence>
<keyword evidence="2 3" id="KW-0378">Hydrolase</keyword>
<evidence type="ECO:0000313" key="5">
    <source>
        <dbReference type="EMBL" id="TXK45294.1"/>
    </source>
</evidence>
<reference evidence="5 6" key="1">
    <citation type="submission" date="2019-08" db="EMBL/GenBank/DDBJ databases">
        <authorList>
            <person name="Shi S."/>
        </authorList>
    </citation>
    <scope>NUCLEOTIDE SEQUENCE [LARGE SCALE GENOMIC DNA]</scope>
    <source>
        <strain evidence="5 6">GY10130</strain>
    </source>
</reference>
<dbReference type="PANTHER" id="PTHR43046:SF16">
    <property type="entry name" value="ADP-RIBOSE PYROPHOSPHATASE YJHB-RELATED"/>
    <property type="match status" value="1"/>
</dbReference>
<dbReference type="Pfam" id="PF00293">
    <property type="entry name" value="NUDIX"/>
    <property type="match status" value="1"/>
</dbReference>
<keyword evidence="6" id="KW-1185">Reference proteome</keyword>
<comment type="similarity">
    <text evidence="3">Belongs to the Nudix hydrolase family.</text>
</comment>
<dbReference type="InterPro" id="IPR000086">
    <property type="entry name" value="NUDIX_hydrolase_dom"/>
</dbReference>
<dbReference type="PANTHER" id="PTHR43046">
    <property type="entry name" value="GDP-MANNOSE MANNOSYL HYDROLASE"/>
    <property type="match status" value="1"/>
</dbReference>
<organism evidence="5 6">
    <name type="scientific">Pontibacter qinzhouensis</name>
    <dbReference type="NCBI Taxonomy" id="2603253"/>
    <lineage>
        <taxon>Bacteria</taxon>
        <taxon>Pseudomonadati</taxon>
        <taxon>Bacteroidota</taxon>
        <taxon>Cytophagia</taxon>
        <taxon>Cytophagales</taxon>
        <taxon>Hymenobacteraceae</taxon>
        <taxon>Pontibacter</taxon>
    </lineage>
</organism>
<accession>A0A5C8K950</accession>
<feature type="domain" description="Nudix hydrolase" evidence="4">
    <location>
        <begin position="14"/>
        <end position="148"/>
    </location>
</feature>
<proteinExistence type="inferred from homology"/>
<dbReference type="Gene3D" id="3.90.79.10">
    <property type="entry name" value="Nucleoside Triphosphate Pyrophosphohydrolase"/>
    <property type="match status" value="1"/>
</dbReference>
<protein>
    <submittedName>
        <fullName evidence="5">NUDIX hydrolase</fullName>
    </submittedName>
</protein>
<evidence type="ECO:0000256" key="1">
    <source>
        <dbReference type="ARBA" id="ARBA00001946"/>
    </source>
</evidence>
<dbReference type="OrthoDB" id="9810648at2"/>
<dbReference type="InterPro" id="IPR015797">
    <property type="entry name" value="NUDIX_hydrolase-like_dom_sf"/>
</dbReference>
<dbReference type="InterPro" id="IPR020084">
    <property type="entry name" value="NUDIX_hydrolase_CS"/>
</dbReference>
<comment type="caution">
    <text evidence="5">The sequence shown here is derived from an EMBL/GenBank/DDBJ whole genome shotgun (WGS) entry which is preliminary data.</text>
</comment>
<dbReference type="InterPro" id="IPR020476">
    <property type="entry name" value="Nudix_hydrolase"/>
</dbReference>
<comment type="cofactor">
    <cofactor evidence="1">
        <name>Mg(2+)</name>
        <dbReference type="ChEBI" id="CHEBI:18420"/>
    </cofactor>
</comment>
<evidence type="ECO:0000256" key="3">
    <source>
        <dbReference type="RuleBase" id="RU003476"/>
    </source>
</evidence>
<dbReference type="CDD" id="cd18880">
    <property type="entry name" value="NUDIX_ADPRase"/>
    <property type="match status" value="1"/>
</dbReference>
<dbReference type="SUPFAM" id="SSF55811">
    <property type="entry name" value="Nudix"/>
    <property type="match status" value="1"/>
</dbReference>
<gene>
    <name evidence="5" type="ORF">FVR03_12680</name>
</gene>
<evidence type="ECO:0000259" key="4">
    <source>
        <dbReference type="PROSITE" id="PS51462"/>
    </source>
</evidence>
<dbReference type="GO" id="GO:0016787">
    <property type="term" value="F:hydrolase activity"/>
    <property type="evidence" value="ECO:0007669"/>
    <property type="project" value="UniProtKB-KW"/>
</dbReference>
<dbReference type="Proteomes" id="UP000321926">
    <property type="component" value="Unassembled WGS sequence"/>
</dbReference>
<evidence type="ECO:0000313" key="6">
    <source>
        <dbReference type="Proteomes" id="UP000321926"/>
    </source>
</evidence>
<dbReference type="PROSITE" id="PS00893">
    <property type="entry name" value="NUDIX_BOX"/>
    <property type="match status" value="1"/>
</dbReference>
<dbReference type="PRINTS" id="PR00502">
    <property type="entry name" value="NUDIXFAMILY"/>
</dbReference>
<dbReference type="RefSeq" id="WP_147922123.1">
    <property type="nucleotide sequence ID" value="NZ_VRTY01000044.1"/>
</dbReference>
<sequence>METNNPNLSIYADKLRVRVCGICIHENKLLLVRHQSTVANKAFWAPPGGGLSYAETVEQCLVREFEEETGLQVVVKRFLFVNEFLQEPLHALELFFEVEMVGGQLTKGTDPESAIDQQLIQEVTFLSREEINKLPVHDKHRILQYLFSLDDLLGLPHYFLPIKN</sequence>